<dbReference type="InterPro" id="IPR046960">
    <property type="entry name" value="PPR_At4g14850-like_plant"/>
</dbReference>
<proteinExistence type="predicted"/>
<gene>
    <name evidence="5" type="ORF">M6B38_153885</name>
</gene>
<dbReference type="InterPro" id="IPR032867">
    <property type="entry name" value="DYW_dom"/>
</dbReference>
<feature type="compositionally biased region" description="Low complexity" evidence="3">
    <location>
        <begin position="31"/>
        <end position="40"/>
    </location>
</feature>
<dbReference type="InterPro" id="IPR011990">
    <property type="entry name" value="TPR-like_helical_dom_sf"/>
</dbReference>
<dbReference type="Proteomes" id="UP001140949">
    <property type="component" value="Unassembled WGS sequence"/>
</dbReference>
<dbReference type="EMBL" id="JANAVB010031619">
    <property type="protein sequence ID" value="KAJ6811456.1"/>
    <property type="molecule type" value="Genomic_DNA"/>
</dbReference>
<dbReference type="Pfam" id="PF14432">
    <property type="entry name" value="DYW_deaminase"/>
    <property type="match status" value="1"/>
</dbReference>
<keyword evidence="6" id="KW-1185">Reference proteome</keyword>
<evidence type="ECO:0000256" key="2">
    <source>
        <dbReference type="PROSITE-ProRule" id="PRU00708"/>
    </source>
</evidence>
<keyword evidence="1" id="KW-0677">Repeat</keyword>
<feature type="repeat" description="PPR" evidence="2">
    <location>
        <begin position="338"/>
        <end position="373"/>
    </location>
</feature>
<comment type="caution">
    <text evidence="5">The sequence shown here is derived from an EMBL/GenBank/DDBJ whole genome shotgun (WGS) entry which is preliminary data.</text>
</comment>
<feature type="region of interest" description="Disordered" evidence="3">
    <location>
        <begin position="30"/>
        <end position="71"/>
    </location>
</feature>
<reference evidence="5" key="1">
    <citation type="journal article" date="2023" name="GigaByte">
        <title>Genome assembly of the bearded iris, Iris pallida Lam.</title>
        <authorList>
            <person name="Bruccoleri R.E."/>
            <person name="Oakeley E.J."/>
            <person name="Faust A.M.E."/>
            <person name="Altorfer M."/>
            <person name="Dessus-Babus S."/>
            <person name="Burckhardt D."/>
            <person name="Oertli M."/>
            <person name="Naumann U."/>
            <person name="Petersen F."/>
            <person name="Wong J."/>
        </authorList>
    </citation>
    <scope>NUCLEOTIDE SEQUENCE</scope>
    <source>
        <strain evidence="5">GSM-AAB239-AS_SAM_17_03QT</strain>
    </source>
</reference>
<dbReference type="GO" id="GO:0008270">
    <property type="term" value="F:zinc ion binding"/>
    <property type="evidence" value="ECO:0007669"/>
    <property type="project" value="InterPro"/>
</dbReference>
<dbReference type="InterPro" id="IPR046848">
    <property type="entry name" value="E_motif"/>
</dbReference>
<evidence type="ECO:0000313" key="6">
    <source>
        <dbReference type="Proteomes" id="UP001140949"/>
    </source>
</evidence>
<feature type="repeat" description="PPR" evidence="2">
    <location>
        <begin position="130"/>
        <end position="164"/>
    </location>
</feature>
<dbReference type="Pfam" id="PF20431">
    <property type="entry name" value="E_motif"/>
    <property type="match status" value="1"/>
</dbReference>
<dbReference type="FunFam" id="1.25.40.10:FF:000184">
    <property type="entry name" value="Pentatricopeptide repeat-containing protein, chloroplastic"/>
    <property type="match status" value="1"/>
</dbReference>
<dbReference type="PANTHER" id="PTHR47926">
    <property type="entry name" value="PENTATRICOPEPTIDE REPEAT-CONTAINING PROTEIN"/>
    <property type="match status" value="1"/>
</dbReference>
<evidence type="ECO:0000259" key="4">
    <source>
        <dbReference type="Pfam" id="PF14432"/>
    </source>
</evidence>
<dbReference type="Pfam" id="PF01535">
    <property type="entry name" value="PPR"/>
    <property type="match status" value="5"/>
</dbReference>
<feature type="domain" description="DYW" evidence="4">
    <location>
        <begin position="555"/>
        <end position="651"/>
    </location>
</feature>
<sequence>MSEQSRTYEERGRYRDSNFDNFRTMVGAGGLALLPQLQPSTAPPPPPPPPNNPPHIAAAPPPRFGSPRPPRPLLHRVASMEEFKQAHARFVKLGQLDRVGGGDLLSACALSAWGSLAHARSIFDALDERGAFHFNTMIRAYVDSSDPNTALCLYQEMVEQDVEPDGFTFPFALKACALLSSAVGEGAQLHASAIKSGFGADAYAQNGLISLYGRRGEIELSRKVFEQLGSNRTVASWSALLAAHARAGLWGECLRLFSSMTTTDRGGGMRPDESSIVSALSSCARLGALRAGRSIHSSLERNFAGLNVVVRTAVLDMYMKCGCPEKGMLVFDSMRDKNAWAYGVLISGLAAHGAGEKALEAFKEMSRDDGIEPDDAVFVGVLSACSHAGLVEEGLRCFDRMRLERRVEPNTQHYGCVVDLLGRAGKLDDALALVKSMPVGLPTDVAWRSLLSACKVHGNLELAECAMRSLVELGCAKAGDYVILSNMYSKMRRWDDAARVRTEMADLGLSQVPGVSRVEVKGRVYTFVSQDRSHPRCDGVNEMLYQMEWQLRFEGYKPDTSEVSSLLGAADDEAEKLQVVCRQSQKLAIAFALLNTSQGELIRVFANLRMSSECHTYTKLISKIFDRDVVVRDRNRFHRFQQGSCSCQDFW</sequence>
<dbReference type="PANTHER" id="PTHR47926:SF400">
    <property type="entry name" value="PENTACOTRIPEPTIDE-REPEAT REGION OF PRORP DOMAIN-CONTAINING PROTEIN"/>
    <property type="match status" value="1"/>
</dbReference>
<evidence type="ECO:0000256" key="3">
    <source>
        <dbReference type="SAM" id="MobiDB-lite"/>
    </source>
</evidence>
<dbReference type="InterPro" id="IPR002885">
    <property type="entry name" value="PPR_rpt"/>
</dbReference>
<dbReference type="NCBIfam" id="TIGR00756">
    <property type="entry name" value="PPR"/>
    <property type="match status" value="3"/>
</dbReference>
<evidence type="ECO:0000313" key="5">
    <source>
        <dbReference type="EMBL" id="KAJ6811456.1"/>
    </source>
</evidence>
<dbReference type="AlphaFoldDB" id="A0AAX6F546"/>
<dbReference type="Pfam" id="PF13041">
    <property type="entry name" value="PPR_2"/>
    <property type="match status" value="1"/>
</dbReference>
<reference evidence="5" key="2">
    <citation type="submission" date="2023-04" db="EMBL/GenBank/DDBJ databases">
        <authorList>
            <person name="Bruccoleri R.E."/>
            <person name="Oakeley E.J."/>
            <person name="Faust A.-M."/>
            <person name="Dessus-Babus S."/>
            <person name="Altorfer M."/>
            <person name="Burckhardt D."/>
            <person name="Oertli M."/>
            <person name="Naumann U."/>
            <person name="Petersen F."/>
            <person name="Wong J."/>
        </authorList>
    </citation>
    <scope>NUCLEOTIDE SEQUENCE</scope>
    <source>
        <strain evidence="5">GSM-AAB239-AS_SAM_17_03QT</strain>
        <tissue evidence="5">Leaf</tissue>
    </source>
</reference>
<organism evidence="5 6">
    <name type="scientific">Iris pallida</name>
    <name type="common">Sweet iris</name>
    <dbReference type="NCBI Taxonomy" id="29817"/>
    <lineage>
        <taxon>Eukaryota</taxon>
        <taxon>Viridiplantae</taxon>
        <taxon>Streptophyta</taxon>
        <taxon>Embryophyta</taxon>
        <taxon>Tracheophyta</taxon>
        <taxon>Spermatophyta</taxon>
        <taxon>Magnoliopsida</taxon>
        <taxon>Liliopsida</taxon>
        <taxon>Asparagales</taxon>
        <taxon>Iridaceae</taxon>
        <taxon>Iridoideae</taxon>
        <taxon>Irideae</taxon>
        <taxon>Iris</taxon>
    </lineage>
</organism>
<evidence type="ECO:0000256" key="1">
    <source>
        <dbReference type="ARBA" id="ARBA00022737"/>
    </source>
</evidence>
<dbReference type="Gene3D" id="1.25.40.10">
    <property type="entry name" value="Tetratricopeptide repeat domain"/>
    <property type="match status" value="3"/>
</dbReference>
<feature type="compositionally biased region" description="Pro residues" evidence="3">
    <location>
        <begin position="41"/>
        <end position="71"/>
    </location>
</feature>
<dbReference type="GO" id="GO:0003723">
    <property type="term" value="F:RNA binding"/>
    <property type="evidence" value="ECO:0007669"/>
    <property type="project" value="InterPro"/>
</dbReference>
<protein>
    <submittedName>
        <fullName evidence="5">Pentatricopeptide repeat-containing protein</fullName>
    </submittedName>
</protein>
<dbReference type="GO" id="GO:0009451">
    <property type="term" value="P:RNA modification"/>
    <property type="evidence" value="ECO:0007669"/>
    <property type="project" value="InterPro"/>
</dbReference>
<dbReference type="PROSITE" id="PS51375">
    <property type="entry name" value="PPR"/>
    <property type="match status" value="2"/>
</dbReference>
<name>A0AAX6F546_IRIPA</name>
<accession>A0AAX6F546</accession>